<dbReference type="AlphaFoldDB" id="A0AAW9SJD7"/>
<accession>A0AAW9SJD7</accession>
<sequence>MATETRVTEWQECKDGPRYPGLSHGGYTHYRIWQQFDGLRWFQRHEWSRADGSSEMGNWINGIRNWVSSATPAPAEQAA</sequence>
<dbReference type="Proteomes" id="UP001428774">
    <property type="component" value="Unassembled WGS sequence"/>
</dbReference>
<evidence type="ECO:0008006" key="3">
    <source>
        <dbReference type="Google" id="ProtNLM"/>
    </source>
</evidence>
<organism evidence="1 2">
    <name type="scientific">Ponticoccus litoralis</name>
    <dbReference type="NCBI Taxonomy" id="422297"/>
    <lineage>
        <taxon>Bacteria</taxon>
        <taxon>Pseudomonadati</taxon>
        <taxon>Pseudomonadota</taxon>
        <taxon>Alphaproteobacteria</taxon>
        <taxon>Rhodobacterales</taxon>
        <taxon>Roseobacteraceae</taxon>
        <taxon>Ponticoccus</taxon>
    </lineage>
</organism>
<evidence type="ECO:0000313" key="2">
    <source>
        <dbReference type="Proteomes" id="UP001428774"/>
    </source>
</evidence>
<keyword evidence="2" id="KW-1185">Reference proteome</keyword>
<protein>
    <recommendedName>
        <fullName evidence="3">Transposase</fullName>
    </recommendedName>
</protein>
<comment type="caution">
    <text evidence="1">The sequence shown here is derived from an EMBL/GenBank/DDBJ whole genome shotgun (WGS) entry which is preliminary data.</text>
</comment>
<gene>
    <name evidence="1" type="ORF">ABFB10_02235</name>
</gene>
<dbReference type="RefSeq" id="WP_347165178.1">
    <property type="nucleotide sequence ID" value="NZ_JBDNCH010000002.1"/>
</dbReference>
<evidence type="ECO:0000313" key="1">
    <source>
        <dbReference type="EMBL" id="MEN9060031.1"/>
    </source>
</evidence>
<name>A0AAW9SJD7_9RHOB</name>
<dbReference type="EMBL" id="JBDNCH010000002">
    <property type="protein sequence ID" value="MEN9060031.1"/>
    <property type="molecule type" value="Genomic_DNA"/>
</dbReference>
<reference evidence="1 2" key="1">
    <citation type="submission" date="2024-05" db="EMBL/GenBank/DDBJ databases">
        <title>Genome sequence of Ponticoccus litoralis KCCM 90028.</title>
        <authorList>
            <person name="Kim J.M."/>
            <person name="Lee J.K."/>
            <person name="Choi B.J."/>
            <person name="Bayburt H."/>
            <person name="Baek J.H."/>
            <person name="Jeon C.O."/>
        </authorList>
    </citation>
    <scope>NUCLEOTIDE SEQUENCE [LARGE SCALE GENOMIC DNA]</scope>
    <source>
        <strain evidence="1 2">KCCM 90028</strain>
    </source>
</reference>
<proteinExistence type="predicted"/>